<gene>
    <name evidence="1" type="ORF">RDI58_013292</name>
</gene>
<proteinExistence type="predicted"/>
<dbReference type="EMBL" id="JBANQN010000005">
    <property type="protein sequence ID" value="KAK6789492.1"/>
    <property type="molecule type" value="Genomic_DNA"/>
</dbReference>
<protein>
    <submittedName>
        <fullName evidence="1">Uncharacterized protein</fullName>
    </submittedName>
</protein>
<reference evidence="1 2" key="1">
    <citation type="submission" date="2024-02" db="EMBL/GenBank/DDBJ databases">
        <title>de novo genome assembly of Solanum bulbocastanum strain 11H21.</title>
        <authorList>
            <person name="Hosaka A.J."/>
        </authorList>
    </citation>
    <scope>NUCLEOTIDE SEQUENCE [LARGE SCALE GENOMIC DNA]</scope>
    <source>
        <tissue evidence="1">Young leaves</tissue>
    </source>
</reference>
<accession>A0AAN8YEI0</accession>
<dbReference type="AlphaFoldDB" id="A0AAN8YEI0"/>
<evidence type="ECO:0000313" key="2">
    <source>
        <dbReference type="Proteomes" id="UP001371456"/>
    </source>
</evidence>
<name>A0AAN8YEI0_SOLBU</name>
<sequence length="107" mass="12416">MRIITELLNNPSGSMLLTDPYANFVIQSSLQRAKRAGTRDDKGNPIIRDYYNSPVTVRHRLMMLVFNKNQGLLVWSEYLIFNRVNAFARKGLVLGLMRLLLRFFLPD</sequence>
<keyword evidence="2" id="KW-1185">Reference proteome</keyword>
<evidence type="ECO:0000313" key="1">
    <source>
        <dbReference type="EMBL" id="KAK6789492.1"/>
    </source>
</evidence>
<organism evidence="1 2">
    <name type="scientific">Solanum bulbocastanum</name>
    <name type="common">Wild potato</name>
    <dbReference type="NCBI Taxonomy" id="147425"/>
    <lineage>
        <taxon>Eukaryota</taxon>
        <taxon>Viridiplantae</taxon>
        <taxon>Streptophyta</taxon>
        <taxon>Embryophyta</taxon>
        <taxon>Tracheophyta</taxon>
        <taxon>Spermatophyta</taxon>
        <taxon>Magnoliopsida</taxon>
        <taxon>eudicotyledons</taxon>
        <taxon>Gunneridae</taxon>
        <taxon>Pentapetalae</taxon>
        <taxon>asterids</taxon>
        <taxon>lamiids</taxon>
        <taxon>Solanales</taxon>
        <taxon>Solanaceae</taxon>
        <taxon>Solanoideae</taxon>
        <taxon>Solaneae</taxon>
        <taxon>Solanum</taxon>
    </lineage>
</organism>
<dbReference type="Proteomes" id="UP001371456">
    <property type="component" value="Unassembled WGS sequence"/>
</dbReference>
<comment type="caution">
    <text evidence="1">The sequence shown here is derived from an EMBL/GenBank/DDBJ whole genome shotgun (WGS) entry which is preliminary data.</text>
</comment>